<dbReference type="PANTHER" id="PTHR21600:SF87">
    <property type="entry name" value="RNA PSEUDOURIDYLATE SYNTHASE DOMAIN-CONTAINING PROTEIN 1"/>
    <property type="match status" value="1"/>
</dbReference>
<dbReference type="GO" id="GO:0009982">
    <property type="term" value="F:pseudouridine synthase activity"/>
    <property type="evidence" value="ECO:0007669"/>
    <property type="project" value="InterPro"/>
</dbReference>
<evidence type="ECO:0000259" key="5">
    <source>
        <dbReference type="Pfam" id="PF00849"/>
    </source>
</evidence>
<feature type="region of interest" description="Disordered" evidence="4">
    <location>
        <begin position="1"/>
        <end position="23"/>
    </location>
</feature>
<dbReference type="Proteomes" id="UP000011704">
    <property type="component" value="Unassembled WGS sequence"/>
</dbReference>
<dbReference type="EMBL" id="CAQJ01000028">
    <property type="protein sequence ID" value="CCQ90155.1"/>
    <property type="molecule type" value="Genomic_DNA"/>
</dbReference>
<dbReference type="Gene3D" id="3.30.2350.10">
    <property type="entry name" value="Pseudouridine synthase"/>
    <property type="match status" value="1"/>
</dbReference>
<dbReference type="STRING" id="1266370.NITGR_250068"/>
<sequence length="319" mass="35880">MPSLTPSASKTRNPMNRLHTPPPQEQIYACHLPGRYIGYTVEAYFCDRFPYFEREEWERRIVTGRITVNGLPVALGTRLKEHDYIVTNMGVRTEPPADRKLEVVYEDDHLRAFNKGAPLPVHPSGRYFLNSMTELLRQRYPDEVPRPVQRLDATTTGLVLFAKTREAAYNLSQEFTRNRVHKEYLALVAGEPQSPRFVVDLPVGKVVGSARGVGPDIRNPKSAVTVFECLAVKEGVSLIRAVPHTGRTNQIRVHLASMGLPILNDEVYGEKIEGSYEYGLHAYRLVFHGPGGAMELTAPWPEHFSPLIEHSVLAGETKV</sequence>
<feature type="compositionally biased region" description="Polar residues" evidence="4">
    <location>
        <begin position="1"/>
        <end position="14"/>
    </location>
</feature>
<keyword evidence="7" id="KW-1185">Reference proteome</keyword>
<evidence type="ECO:0000256" key="2">
    <source>
        <dbReference type="PIRSR" id="PIRSR606225-1"/>
    </source>
</evidence>
<comment type="caution">
    <text evidence="6">The sequence shown here is derived from an EMBL/GenBank/DDBJ whole genome shotgun (WGS) entry which is preliminary data.</text>
</comment>
<evidence type="ECO:0000313" key="6">
    <source>
        <dbReference type="EMBL" id="CCQ90155.1"/>
    </source>
</evidence>
<dbReference type="GO" id="GO:0003723">
    <property type="term" value="F:RNA binding"/>
    <property type="evidence" value="ECO:0007669"/>
    <property type="project" value="InterPro"/>
</dbReference>
<dbReference type="AlphaFoldDB" id="M1YXF9"/>
<dbReference type="CDD" id="cd02869">
    <property type="entry name" value="PseudoU_synth_RluA_like"/>
    <property type="match status" value="1"/>
</dbReference>
<dbReference type="GO" id="GO:0140098">
    <property type="term" value="F:catalytic activity, acting on RNA"/>
    <property type="evidence" value="ECO:0007669"/>
    <property type="project" value="UniProtKB-ARBA"/>
</dbReference>
<dbReference type="NCBIfam" id="TIGR00005">
    <property type="entry name" value="rluA_subfam"/>
    <property type="match status" value="1"/>
</dbReference>
<dbReference type="SUPFAM" id="SSF55120">
    <property type="entry name" value="Pseudouridine synthase"/>
    <property type="match status" value="1"/>
</dbReference>
<dbReference type="InterPro" id="IPR006224">
    <property type="entry name" value="PsdUridine_synth_RluA-like_CS"/>
</dbReference>
<dbReference type="InterPro" id="IPR050188">
    <property type="entry name" value="RluA_PseudoU_synthase"/>
</dbReference>
<dbReference type="Pfam" id="PF00849">
    <property type="entry name" value="PseudoU_synth_2"/>
    <property type="match status" value="1"/>
</dbReference>
<dbReference type="EC" id="5.4.99.-" evidence="3"/>
<dbReference type="PROSITE" id="PS01129">
    <property type="entry name" value="PSI_RLU"/>
    <property type="match status" value="1"/>
</dbReference>
<feature type="active site" evidence="2">
    <location>
        <position position="152"/>
    </location>
</feature>
<evidence type="ECO:0000256" key="1">
    <source>
        <dbReference type="ARBA" id="ARBA00010876"/>
    </source>
</evidence>
<dbReference type="InterPro" id="IPR006225">
    <property type="entry name" value="PsdUridine_synth_RluC/D"/>
</dbReference>
<comment type="similarity">
    <text evidence="1 3">Belongs to the pseudouridine synthase RluA family.</text>
</comment>
<dbReference type="GO" id="GO:0000455">
    <property type="term" value="P:enzyme-directed rRNA pseudouridine synthesis"/>
    <property type="evidence" value="ECO:0007669"/>
    <property type="project" value="TreeGrafter"/>
</dbReference>
<evidence type="ECO:0000313" key="7">
    <source>
        <dbReference type="Proteomes" id="UP000011704"/>
    </source>
</evidence>
<dbReference type="RefSeq" id="WP_005007404.1">
    <property type="nucleotide sequence ID" value="NZ_HG422173.1"/>
</dbReference>
<dbReference type="InParanoid" id="M1YXF9"/>
<evidence type="ECO:0000256" key="4">
    <source>
        <dbReference type="SAM" id="MobiDB-lite"/>
    </source>
</evidence>
<protein>
    <recommendedName>
        <fullName evidence="3">Pseudouridine synthase</fullName>
        <ecNumber evidence="3">5.4.99.-</ecNumber>
    </recommendedName>
</protein>
<keyword evidence="3" id="KW-0413">Isomerase</keyword>
<reference evidence="6 7" key="1">
    <citation type="journal article" date="2013" name="Front. Microbiol.">
        <title>The genome of Nitrospina gracilis illuminates the metabolism and evolution of the major marine nitrite oxidizer.</title>
        <authorList>
            <person name="Luecker S."/>
            <person name="Nowka B."/>
            <person name="Rattei T."/>
            <person name="Spieck E."/>
            <person name="and Daims H."/>
        </authorList>
    </citation>
    <scope>NUCLEOTIDE SEQUENCE [LARGE SCALE GENOMIC DNA]</scope>
    <source>
        <strain evidence="6 7">3/211</strain>
    </source>
</reference>
<dbReference type="HOGENOM" id="CLU_016902_4_4_0"/>
<dbReference type="InterPro" id="IPR006145">
    <property type="entry name" value="PsdUridine_synth_RsuA/RluA"/>
</dbReference>
<proteinExistence type="inferred from homology"/>
<name>M1YXF9_NITG3</name>
<dbReference type="InterPro" id="IPR020103">
    <property type="entry name" value="PsdUridine_synth_cat_dom_sf"/>
</dbReference>
<accession>M1YXF9</accession>
<feature type="domain" description="Pseudouridine synthase RsuA/RluA-like" evidence="5">
    <location>
        <begin position="112"/>
        <end position="257"/>
    </location>
</feature>
<comment type="catalytic activity">
    <reaction evidence="3">
        <text>a uridine in RNA = a pseudouridine in RNA</text>
        <dbReference type="Rhea" id="RHEA:48348"/>
        <dbReference type="Rhea" id="RHEA-COMP:12068"/>
        <dbReference type="Rhea" id="RHEA-COMP:12069"/>
        <dbReference type="ChEBI" id="CHEBI:65314"/>
        <dbReference type="ChEBI" id="CHEBI:65315"/>
    </reaction>
</comment>
<comment type="function">
    <text evidence="3">Responsible for synthesis of pseudouridine from uracil.</text>
</comment>
<dbReference type="PANTHER" id="PTHR21600">
    <property type="entry name" value="MITOCHONDRIAL RNA PSEUDOURIDINE SYNTHASE"/>
    <property type="match status" value="1"/>
</dbReference>
<gene>
    <name evidence="6" type="ORF">NITGR_250068</name>
</gene>
<organism evidence="6 7">
    <name type="scientific">Nitrospina gracilis (strain 3/211)</name>
    <dbReference type="NCBI Taxonomy" id="1266370"/>
    <lineage>
        <taxon>Bacteria</taxon>
        <taxon>Pseudomonadati</taxon>
        <taxon>Nitrospinota/Tectimicrobiota group</taxon>
        <taxon>Nitrospinota</taxon>
        <taxon>Nitrospinia</taxon>
        <taxon>Nitrospinales</taxon>
        <taxon>Nitrospinaceae</taxon>
        <taxon>Nitrospina</taxon>
    </lineage>
</organism>
<evidence type="ECO:0000256" key="3">
    <source>
        <dbReference type="RuleBase" id="RU362028"/>
    </source>
</evidence>